<name>S6D199_9EURY</name>
<sequence>MRTEPPDASHRSTRQDSGEPPDASHRPAGQVFWEPPAEGS</sequence>
<gene>
    <name evidence="2" type="ORF">HTIA_1858</name>
</gene>
<dbReference type="EMBL" id="HF571520">
    <property type="protein sequence ID" value="CCQ33978.1"/>
    <property type="molecule type" value="Genomic_DNA"/>
</dbReference>
<organism evidence="2 3">
    <name type="scientific">Halorhabdus tiamatea SARL4B</name>
    <dbReference type="NCBI Taxonomy" id="1033806"/>
    <lineage>
        <taxon>Archaea</taxon>
        <taxon>Methanobacteriati</taxon>
        <taxon>Methanobacteriota</taxon>
        <taxon>Stenosarchaea group</taxon>
        <taxon>Halobacteria</taxon>
        <taxon>Halobacteriales</taxon>
        <taxon>Haloarculaceae</taxon>
        <taxon>Halorhabdus</taxon>
    </lineage>
</organism>
<feature type="compositionally biased region" description="Basic and acidic residues" evidence="1">
    <location>
        <begin position="1"/>
        <end position="25"/>
    </location>
</feature>
<keyword evidence="3" id="KW-1185">Reference proteome</keyword>
<feature type="region of interest" description="Disordered" evidence="1">
    <location>
        <begin position="1"/>
        <end position="40"/>
    </location>
</feature>
<evidence type="ECO:0000313" key="3">
    <source>
        <dbReference type="Proteomes" id="UP000015381"/>
    </source>
</evidence>
<dbReference type="KEGG" id="hti:HTIA_1858"/>
<proteinExistence type="predicted"/>
<evidence type="ECO:0000313" key="2">
    <source>
        <dbReference type="EMBL" id="CCQ33978.1"/>
    </source>
</evidence>
<dbReference type="Proteomes" id="UP000015381">
    <property type="component" value="Chromosome I"/>
</dbReference>
<dbReference type="AlphaFoldDB" id="S6D199"/>
<protein>
    <submittedName>
        <fullName evidence="2">Uncharacterized protein</fullName>
    </submittedName>
</protein>
<dbReference type="HOGENOM" id="CLU_3282787_0_0_2"/>
<evidence type="ECO:0000256" key="1">
    <source>
        <dbReference type="SAM" id="MobiDB-lite"/>
    </source>
</evidence>
<accession>S6D199</accession>
<reference evidence="2 3" key="1">
    <citation type="journal article" date="2014" name="Environ. Microbiol.">
        <title>Halorhabdus tiamatea: proteogenomics and glycosidase activity measurements identify the first cultivated euryarchaeon from a deep-sea anoxic brine lake as potential polysaccharide degrader.</title>
        <authorList>
            <person name="Werner J."/>
            <person name="Ferrer M."/>
            <person name="Michel G."/>
            <person name="Mann A.J."/>
            <person name="Huang S."/>
            <person name="Juarez S."/>
            <person name="Ciordia S."/>
            <person name="Albar J.P."/>
            <person name="Alcaide M."/>
            <person name="La Cono V."/>
            <person name="Yakimov M.M."/>
            <person name="Antunes A."/>
            <person name="Taborda M."/>
            <person name="Da Costa M.S."/>
            <person name="Amann R.I."/>
            <person name="Gloeckner F.O."/>
            <person name="Golyshina O.V."/>
            <person name="Golyshin P.N."/>
            <person name="Teeling H."/>
        </authorList>
    </citation>
    <scope>NUCLEOTIDE SEQUENCE [LARGE SCALE GENOMIC DNA]</scope>
    <source>
        <strain evidence="3">SARL4B</strain>
    </source>
</reference>